<proteinExistence type="predicted"/>
<keyword evidence="1" id="KW-1185">Reference proteome</keyword>
<name>A0A1I7Y5L3_9BILA</name>
<evidence type="ECO:0000313" key="2">
    <source>
        <dbReference type="WBParaSite" id="L893_g12727.t1"/>
    </source>
</evidence>
<dbReference type="AlphaFoldDB" id="A0A1I7Y5L3"/>
<evidence type="ECO:0000313" key="1">
    <source>
        <dbReference type="Proteomes" id="UP000095287"/>
    </source>
</evidence>
<dbReference type="Proteomes" id="UP000095287">
    <property type="component" value="Unplaced"/>
</dbReference>
<reference evidence="2" key="1">
    <citation type="submission" date="2016-11" db="UniProtKB">
        <authorList>
            <consortium name="WormBaseParasite"/>
        </authorList>
    </citation>
    <scope>IDENTIFICATION</scope>
</reference>
<protein>
    <submittedName>
        <fullName evidence="2">Very-long-chain 3-oxoacyl-CoA synthase</fullName>
    </submittedName>
</protein>
<accession>A0A1I7Y5L3</accession>
<sequence>MHEHWKLCLTGHCGRNLPIPLRQRQKMPLSPHFFCLIPYYGLHYVDTPQGAPWSTYQFLQILPALVYVNAFYIVSDQITFGEVPQRSANSVPQRSAVGSI</sequence>
<organism evidence="1 2">
    <name type="scientific">Steinernema glaseri</name>
    <dbReference type="NCBI Taxonomy" id="37863"/>
    <lineage>
        <taxon>Eukaryota</taxon>
        <taxon>Metazoa</taxon>
        <taxon>Ecdysozoa</taxon>
        <taxon>Nematoda</taxon>
        <taxon>Chromadorea</taxon>
        <taxon>Rhabditida</taxon>
        <taxon>Tylenchina</taxon>
        <taxon>Panagrolaimomorpha</taxon>
        <taxon>Strongyloidoidea</taxon>
        <taxon>Steinernematidae</taxon>
        <taxon>Steinernema</taxon>
    </lineage>
</organism>
<dbReference type="WBParaSite" id="L893_g12727.t1">
    <property type="protein sequence ID" value="L893_g12727.t1"/>
    <property type="gene ID" value="L893_g12727"/>
</dbReference>